<sequence>MKLFLHNLLTSRVLKAVKIGYPLKLKVEEIKMLEIDFQPEYIARLIPKVEWFALKAAVSQLGESYAFNLPSEVPQDYEQNQEFLKLAHKALLEIDIIKGSLICPETDREFP</sequence>
<reference evidence="4" key="1">
    <citation type="submission" date="2018-11" db="EMBL/GenBank/DDBJ databases">
        <authorList>
            <consortium name="Pathogen Informatics"/>
        </authorList>
    </citation>
    <scope>NUCLEOTIDE SEQUENCE</scope>
</reference>
<dbReference type="AlphaFoldDB" id="A0A3S5CM67"/>
<protein>
    <recommendedName>
        <fullName evidence="2">Multifunctional methyltransferase subunit TRM112-like protein</fullName>
    </recommendedName>
    <alternativeName>
        <fullName evidence="3">tRNA methyltransferase 112 homolog</fullName>
    </alternativeName>
</protein>
<dbReference type="Proteomes" id="UP000784294">
    <property type="component" value="Unassembled WGS sequence"/>
</dbReference>
<evidence type="ECO:0000256" key="2">
    <source>
        <dbReference type="ARBA" id="ARBA00019989"/>
    </source>
</evidence>
<evidence type="ECO:0000313" key="4">
    <source>
        <dbReference type="EMBL" id="VEL20088.1"/>
    </source>
</evidence>
<feature type="non-terminal residue" evidence="4">
    <location>
        <position position="1"/>
    </location>
</feature>
<comment type="caution">
    <text evidence="4">The sequence shown here is derived from an EMBL/GenBank/DDBJ whole genome shotgun (WGS) entry which is preliminary data.</text>
</comment>
<dbReference type="CDD" id="cd21089">
    <property type="entry name" value="Trm112-like"/>
    <property type="match status" value="1"/>
</dbReference>
<dbReference type="PANTHER" id="PTHR12773:SF0">
    <property type="entry name" value="MULTIFUNCTIONAL METHYLTRANSFERASE SUBUNIT TRM112-LIKE PROTEIN"/>
    <property type="match status" value="1"/>
</dbReference>
<dbReference type="EMBL" id="CAAALY010044664">
    <property type="protein sequence ID" value="VEL20088.1"/>
    <property type="molecule type" value="Genomic_DNA"/>
</dbReference>
<keyword evidence="5" id="KW-1185">Reference proteome</keyword>
<dbReference type="InterPro" id="IPR005651">
    <property type="entry name" value="Trm112-like"/>
</dbReference>
<dbReference type="GO" id="GO:0046982">
    <property type="term" value="F:protein heterodimerization activity"/>
    <property type="evidence" value="ECO:0007669"/>
    <property type="project" value="InterPro"/>
</dbReference>
<evidence type="ECO:0000256" key="1">
    <source>
        <dbReference type="ARBA" id="ARBA00007980"/>
    </source>
</evidence>
<proteinExistence type="inferred from homology"/>
<comment type="similarity">
    <text evidence="1">Belongs to the TRM112 family.</text>
</comment>
<evidence type="ECO:0000313" key="5">
    <source>
        <dbReference type="Proteomes" id="UP000784294"/>
    </source>
</evidence>
<name>A0A3S5CM67_9PLAT</name>
<evidence type="ECO:0000256" key="3">
    <source>
        <dbReference type="ARBA" id="ARBA00030516"/>
    </source>
</evidence>
<accession>A0A3S5CM67</accession>
<dbReference type="GO" id="GO:0070476">
    <property type="term" value="P:rRNA (guanine-N7)-methylation"/>
    <property type="evidence" value="ECO:0007669"/>
    <property type="project" value="TreeGrafter"/>
</dbReference>
<dbReference type="InterPro" id="IPR039127">
    <property type="entry name" value="Trm112"/>
</dbReference>
<dbReference type="GO" id="GO:0030488">
    <property type="term" value="P:tRNA methylation"/>
    <property type="evidence" value="ECO:0007669"/>
    <property type="project" value="TreeGrafter"/>
</dbReference>
<dbReference type="Pfam" id="PF03966">
    <property type="entry name" value="Trm112p"/>
    <property type="match status" value="1"/>
</dbReference>
<dbReference type="OrthoDB" id="2187549at2759"/>
<dbReference type="PANTHER" id="PTHR12773">
    <property type="entry name" value="UPF0315 PROTEIN-RELATED"/>
    <property type="match status" value="1"/>
</dbReference>
<dbReference type="Gene3D" id="2.20.25.10">
    <property type="match status" value="1"/>
</dbReference>
<gene>
    <name evidence="4" type="ORF">PXEA_LOCUS13528</name>
</gene>
<organism evidence="4 5">
    <name type="scientific">Protopolystoma xenopodis</name>
    <dbReference type="NCBI Taxonomy" id="117903"/>
    <lineage>
        <taxon>Eukaryota</taxon>
        <taxon>Metazoa</taxon>
        <taxon>Spiralia</taxon>
        <taxon>Lophotrochozoa</taxon>
        <taxon>Platyhelminthes</taxon>
        <taxon>Monogenea</taxon>
        <taxon>Polyopisthocotylea</taxon>
        <taxon>Polystomatidea</taxon>
        <taxon>Polystomatidae</taxon>
        <taxon>Protopolystoma</taxon>
    </lineage>
</organism>